<feature type="region of interest" description="Disordered" evidence="2">
    <location>
        <begin position="325"/>
        <end position="588"/>
    </location>
</feature>
<feature type="compositionally biased region" description="Pro residues" evidence="2">
    <location>
        <begin position="326"/>
        <end position="337"/>
    </location>
</feature>
<reference evidence="4 5" key="1">
    <citation type="journal article" date="2010" name="Nature">
        <title>The Ectocarpus genome and the independent evolution of multicellularity in brown algae.</title>
        <authorList>
            <person name="Cock J.M."/>
            <person name="Sterck L."/>
            <person name="Rouze P."/>
            <person name="Scornet D."/>
            <person name="Allen A.E."/>
            <person name="Amoutzias G."/>
            <person name="Anthouard V."/>
            <person name="Artiguenave F."/>
            <person name="Aury J.M."/>
            <person name="Badger J.H."/>
            <person name="Beszteri B."/>
            <person name="Billiau K."/>
            <person name="Bonnet E."/>
            <person name="Bothwell J.H."/>
            <person name="Bowler C."/>
            <person name="Boyen C."/>
            <person name="Brownlee C."/>
            <person name="Carrano C.J."/>
            <person name="Charrier B."/>
            <person name="Cho G.Y."/>
            <person name="Coelho S.M."/>
            <person name="Collen J."/>
            <person name="Corre E."/>
            <person name="Da Silva C."/>
            <person name="Delage L."/>
            <person name="Delaroque N."/>
            <person name="Dittami S.M."/>
            <person name="Doulbeau S."/>
            <person name="Elias M."/>
            <person name="Farnham G."/>
            <person name="Gachon C.M."/>
            <person name="Gschloessl B."/>
            <person name="Heesch S."/>
            <person name="Jabbari K."/>
            <person name="Jubin C."/>
            <person name="Kawai H."/>
            <person name="Kimura K."/>
            <person name="Kloareg B."/>
            <person name="Kupper F.C."/>
            <person name="Lang D."/>
            <person name="Le Bail A."/>
            <person name="Leblanc C."/>
            <person name="Lerouge P."/>
            <person name="Lohr M."/>
            <person name="Lopez P.J."/>
            <person name="Martens C."/>
            <person name="Maumus F."/>
            <person name="Michel G."/>
            <person name="Miranda-Saavedra D."/>
            <person name="Morales J."/>
            <person name="Moreau H."/>
            <person name="Motomura T."/>
            <person name="Nagasato C."/>
            <person name="Napoli C.A."/>
            <person name="Nelson D.R."/>
            <person name="Nyvall-Collen P."/>
            <person name="Peters A.F."/>
            <person name="Pommier C."/>
            <person name="Potin P."/>
            <person name="Poulain J."/>
            <person name="Quesneville H."/>
            <person name="Read B."/>
            <person name="Rensing S.A."/>
            <person name="Ritter A."/>
            <person name="Rousvoal S."/>
            <person name="Samanta M."/>
            <person name="Samson G."/>
            <person name="Schroeder D.C."/>
            <person name="Segurens B."/>
            <person name="Strittmatter M."/>
            <person name="Tonon T."/>
            <person name="Tregear J.W."/>
            <person name="Valentin K."/>
            <person name="von Dassow P."/>
            <person name="Yamagishi T."/>
            <person name="Van de Peer Y."/>
            <person name="Wincker P."/>
        </authorList>
    </citation>
    <scope>NUCLEOTIDE SEQUENCE [LARGE SCALE GENOMIC DNA]</scope>
    <source>
        <strain evidence="5">Ec32 / CCAP1310/4</strain>
    </source>
</reference>
<dbReference type="SMART" id="SM00490">
    <property type="entry name" value="HELICc"/>
    <property type="match status" value="1"/>
</dbReference>
<feature type="compositionally biased region" description="Basic and acidic residues" evidence="2">
    <location>
        <begin position="1074"/>
        <end position="1093"/>
    </location>
</feature>
<dbReference type="PROSITE" id="PS51194">
    <property type="entry name" value="HELICASE_CTER"/>
    <property type="match status" value="1"/>
</dbReference>
<accession>D8LJH7</accession>
<dbReference type="EMBL" id="FN649737">
    <property type="protein sequence ID" value="CBN77004.1"/>
    <property type="molecule type" value="Genomic_DNA"/>
</dbReference>
<feature type="region of interest" description="Disordered" evidence="2">
    <location>
        <begin position="1245"/>
        <end position="1287"/>
    </location>
</feature>
<evidence type="ECO:0000256" key="1">
    <source>
        <dbReference type="ARBA" id="ARBA00022801"/>
    </source>
</evidence>
<protein>
    <submittedName>
        <fullName evidence="4">Chromatin remodeling complex subunit</fullName>
    </submittedName>
</protein>
<feature type="compositionally biased region" description="Polar residues" evidence="2">
    <location>
        <begin position="339"/>
        <end position="361"/>
    </location>
</feature>
<dbReference type="Gene3D" id="3.40.50.300">
    <property type="entry name" value="P-loop containing nucleotide triphosphate hydrolases"/>
    <property type="match status" value="1"/>
</dbReference>
<feature type="compositionally biased region" description="Gly residues" evidence="2">
    <location>
        <begin position="696"/>
        <end position="710"/>
    </location>
</feature>
<dbReference type="GO" id="GO:0043596">
    <property type="term" value="C:nuclear replication fork"/>
    <property type="evidence" value="ECO:0007669"/>
    <property type="project" value="TreeGrafter"/>
</dbReference>
<evidence type="ECO:0000313" key="4">
    <source>
        <dbReference type="EMBL" id="CBN77004.1"/>
    </source>
</evidence>
<dbReference type="PANTHER" id="PTHR45766">
    <property type="entry name" value="DNA ANNEALING HELICASE AND ENDONUCLEASE ZRANB3 FAMILY MEMBER"/>
    <property type="match status" value="1"/>
</dbReference>
<dbReference type="eggNOG" id="KOG1000">
    <property type="taxonomic scope" value="Eukaryota"/>
</dbReference>
<dbReference type="GO" id="GO:0006281">
    <property type="term" value="P:DNA repair"/>
    <property type="evidence" value="ECO:0007669"/>
    <property type="project" value="TreeGrafter"/>
</dbReference>
<organism evidence="4 5">
    <name type="scientific">Ectocarpus siliculosus</name>
    <name type="common">Brown alga</name>
    <name type="synonym">Conferva siliculosa</name>
    <dbReference type="NCBI Taxonomy" id="2880"/>
    <lineage>
        <taxon>Eukaryota</taxon>
        <taxon>Sar</taxon>
        <taxon>Stramenopiles</taxon>
        <taxon>Ochrophyta</taxon>
        <taxon>PX clade</taxon>
        <taxon>Phaeophyceae</taxon>
        <taxon>Ectocarpales</taxon>
        <taxon>Ectocarpaceae</taxon>
        <taxon>Ectocarpus</taxon>
    </lineage>
</organism>
<feature type="compositionally biased region" description="Basic and acidic residues" evidence="2">
    <location>
        <begin position="203"/>
        <end position="213"/>
    </location>
</feature>
<dbReference type="CDD" id="cd18793">
    <property type="entry name" value="SF2_C_SNF"/>
    <property type="match status" value="1"/>
</dbReference>
<dbReference type="SUPFAM" id="SSF52540">
    <property type="entry name" value="P-loop containing nucleoside triphosphate hydrolases"/>
    <property type="match status" value="1"/>
</dbReference>
<feature type="compositionally biased region" description="Acidic residues" evidence="2">
    <location>
        <begin position="1126"/>
        <end position="1138"/>
    </location>
</feature>
<dbReference type="InParanoid" id="D8LJH7"/>
<evidence type="ECO:0000256" key="2">
    <source>
        <dbReference type="SAM" id="MobiDB-lite"/>
    </source>
</evidence>
<keyword evidence="1" id="KW-0378">Hydrolase</keyword>
<feature type="region of interest" description="Disordered" evidence="2">
    <location>
        <begin position="833"/>
        <end position="913"/>
    </location>
</feature>
<dbReference type="InterPro" id="IPR003615">
    <property type="entry name" value="HNH_nuc"/>
</dbReference>
<dbReference type="EMBL" id="FN648442">
    <property type="protein sequence ID" value="CBN77004.1"/>
    <property type="molecule type" value="Genomic_DNA"/>
</dbReference>
<evidence type="ECO:0000259" key="3">
    <source>
        <dbReference type="PROSITE" id="PS51194"/>
    </source>
</evidence>
<dbReference type="InterPro" id="IPR001650">
    <property type="entry name" value="Helicase_C-like"/>
</dbReference>
<dbReference type="GO" id="GO:0004520">
    <property type="term" value="F:DNA endonuclease activity"/>
    <property type="evidence" value="ECO:0007669"/>
    <property type="project" value="TreeGrafter"/>
</dbReference>
<gene>
    <name evidence="4" type="ORF">Esi_0026_0013</name>
</gene>
<feature type="compositionally biased region" description="Gly residues" evidence="2">
    <location>
        <begin position="563"/>
        <end position="572"/>
    </location>
</feature>
<feature type="compositionally biased region" description="Gly residues" evidence="2">
    <location>
        <begin position="1269"/>
        <end position="1281"/>
    </location>
</feature>
<feature type="region of interest" description="Disordered" evidence="2">
    <location>
        <begin position="1072"/>
        <end position="1159"/>
    </location>
</feature>
<feature type="compositionally biased region" description="Basic and acidic residues" evidence="2">
    <location>
        <begin position="364"/>
        <end position="380"/>
    </location>
</feature>
<feature type="compositionally biased region" description="Acidic residues" evidence="2">
    <location>
        <begin position="269"/>
        <end position="282"/>
    </location>
</feature>
<dbReference type="OrthoDB" id="2801544at2759"/>
<feature type="compositionally biased region" description="Gly residues" evidence="2">
    <location>
        <begin position="865"/>
        <end position="907"/>
    </location>
</feature>
<dbReference type="GO" id="GO:0031297">
    <property type="term" value="P:replication fork processing"/>
    <property type="evidence" value="ECO:0007669"/>
    <property type="project" value="TreeGrafter"/>
</dbReference>
<dbReference type="STRING" id="2880.D8LJH7"/>
<dbReference type="InterPro" id="IPR049730">
    <property type="entry name" value="SNF2/RAD54-like_C"/>
</dbReference>
<feature type="region of interest" description="Disordered" evidence="2">
    <location>
        <begin position="1172"/>
        <end position="1232"/>
    </location>
</feature>
<feature type="region of interest" description="Disordered" evidence="2">
    <location>
        <begin position="203"/>
        <end position="282"/>
    </location>
</feature>
<name>D8LJH7_ECTSI</name>
<keyword evidence="5" id="KW-1185">Reference proteome</keyword>
<dbReference type="Proteomes" id="UP000002630">
    <property type="component" value="Linkage Group LG12"/>
</dbReference>
<feature type="region of interest" description="Disordered" evidence="2">
    <location>
        <begin position="740"/>
        <end position="770"/>
    </location>
</feature>
<dbReference type="GO" id="GO:0016787">
    <property type="term" value="F:hydrolase activity"/>
    <property type="evidence" value="ECO:0007669"/>
    <property type="project" value="UniProtKB-KW"/>
</dbReference>
<proteinExistence type="predicted"/>
<feature type="compositionally biased region" description="Low complexity" evidence="2">
    <location>
        <begin position="654"/>
        <end position="668"/>
    </location>
</feature>
<evidence type="ECO:0000313" key="5">
    <source>
        <dbReference type="Proteomes" id="UP000002630"/>
    </source>
</evidence>
<dbReference type="InterPro" id="IPR027417">
    <property type="entry name" value="P-loop_NTPase"/>
</dbReference>
<dbReference type="Pfam" id="PF00271">
    <property type="entry name" value="Helicase_C"/>
    <property type="match status" value="1"/>
</dbReference>
<feature type="compositionally biased region" description="Gly residues" evidence="2">
    <location>
        <begin position="618"/>
        <end position="653"/>
    </location>
</feature>
<dbReference type="PANTHER" id="PTHR45766:SF5">
    <property type="entry name" value="SNF2 DOMAIN-CONTAINING PROTEIN _ HELICASE DOMAIN-CONTAINING PROTEIN _ HNH ENDONUCLEASE DOMAIN-CONTAINING PROTEIN"/>
    <property type="match status" value="1"/>
</dbReference>
<dbReference type="CDD" id="cd00085">
    <property type="entry name" value="HNHc"/>
    <property type="match status" value="1"/>
</dbReference>
<sequence length="1297" mass="133094">MSKDHRAGLKKVKSASEWVIEKLIASEETLTKFVVFAHHKTVLDRLQEAFEVQGTRGNTCPFTPRAANDSDDASVGAFTCLRIDGSVPTALRASRLSEFNTNERCRVLVVSITAGGQGLDFTAASNVVFVELPESPAWLRQAEDRLHRRRQEKSVNVYLTVLPTGSHDDTRWLSLSEKLTTQTSVMNGTLYAENIDVDRVVDAGSTLDHDGPTRRPSRRRGRRAPSSLPTNDSTAGGDEDAVGDGGCTGSLDNDDDAPASCIELSGSDDGSEDDDHDDGGLAEETETDLDAELRNALLSTPLDVPTHRPSQSPTFQLLRAIAESPVAPPSGSTPPKPNNIFSQATTSSSANGKKKMSSTSPGARGDEGLARWLGREEGRAKTPRTGGGEGVGKGARKTTTILNMDSPPGRGTYGAATASPVVSRKRPRSSPPGSGNAHVSPGNPFETYGHNCRPRRPPPPPPSPSSRLGVDSGSPPPMEVAPVGAGSDDDDSDSNNAGASGQTEVGSQDPPPGGGGGGGGASAQAEASPRRVAAGGAGDDLSQSGDDDSDFAVTLTPCRRGTRGGGGSGGTDRSGRPSPHHGGGSVCSPFVLVDLSQDAEQEGSAAAAVAVARVSGRTRGGGGGGGGGRGGDVEGGGVEEGERGGGGGGGGTPGRNTEVLPGALPEGEAAGEGDDAPSPALSSYCLSPAGDRGSDTGQGRGGSEGVGGGDRGGEELLQLKAAKRLYFLVSGNTGRVHVYKKVGGDDEDGKGSGGGGVGVEDDEEEARPQHCRCNFRPEDLDRLFEASKEALLLSTATTTGPSTPASRRRAAEACEVAREFVQEWRALSSRKRPLLKGTPCRPPLADELSRVTPALTGSKRRYAGTVGGPSKSGGPAGGGEGGGSAAGGEVSGGASGGGNGGGGGSGNAGSSAARSGGIASDKVMCLYCDEEAASEQGPPVHRRDRYCSVDCMEAHGTRTSNTSLRRLVFERDHGVCSGEGCGRDCFALVSRLKAVQHRQKRRDILMGADPRFGDQRHLSLRERLVREPKGGYAWNADHVTAVYQGGGECGVDNLRTLCVLCHSEVTRVQTTERAATRRMEKENRRRSLEEAQGQRRLVSFGGGIALSAGSSQTGNTAGGRGGSQDDACEISGSEEDRGDSDGSSGGAHHTDSDDDDGVFMSPLKKQVRAGIAGRREGGGDDVPAKTNSTTLQPGLKGCNPPHGGSEQPKSSAPRGEVDTARNRHGVRSRSTRASLEAIERIINGEGCDLDSPPRAGGAVGGVPSAGAAVGDGGGGGGGGGNDSDDSCEIMFTRVRPT</sequence>
<feature type="domain" description="Helicase C-terminal" evidence="3">
    <location>
        <begin position="19"/>
        <end position="201"/>
    </location>
</feature>
<feature type="region of interest" description="Disordered" evidence="2">
    <location>
        <begin position="615"/>
        <end position="713"/>
    </location>
</feature>